<dbReference type="SMART" id="SM00867">
    <property type="entry name" value="YceI"/>
    <property type="match status" value="1"/>
</dbReference>
<dbReference type="OrthoDB" id="8447952at2"/>
<accession>A0A239Q038</accession>
<dbReference type="SUPFAM" id="SSF101874">
    <property type="entry name" value="YceI-like"/>
    <property type="match status" value="1"/>
</dbReference>
<dbReference type="AlphaFoldDB" id="A0A239Q038"/>
<dbReference type="InterPro" id="IPR007372">
    <property type="entry name" value="Lipid/polyisoprenoid-bd_YceI"/>
</dbReference>
<evidence type="ECO:0000313" key="2">
    <source>
        <dbReference type="EMBL" id="SNT75576.1"/>
    </source>
</evidence>
<evidence type="ECO:0000313" key="3">
    <source>
        <dbReference type="Proteomes" id="UP000198346"/>
    </source>
</evidence>
<dbReference type="PANTHER" id="PTHR34406:SF1">
    <property type="entry name" value="PROTEIN YCEI"/>
    <property type="match status" value="1"/>
</dbReference>
<dbReference type="PROSITE" id="PS51257">
    <property type="entry name" value="PROKAR_LIPOPROTEIN"/>
    <property type="match status" value="1"/>
</dbReference>
<sequence>MRDGAPAPPPAAGRRLRLGAPLLAAALALLAGSCASLVKPQVGAEPEALRAGAYRLDPDHAALVFKVGHLGFSRYVGRFERFDAALDFDTDDPAAARVEAVIDIASLDVANDEFAQTLKGARWFDAENHPQAVFRSTKVEITDANAGRVAGTLTLKGVTKPASLDVVFNGGARDMLRGAYVVGFSARGTINRSDFGIDRYGELVGDAVTIEIEAEFLRRGADG</sequence>
<proteinExistence type="predicted"/>
<gene>
    <name evidence="2" type="ORF">SAMN06297382_2827</name>
</gene>
<dbReference type="InterPro" id="IPR036761">
    <property type="entry name" value="TTHA0802/YceI-like_sf"/>
</dbReference>
<dbReference type="Pfam" id="PF04264">
    <property type="entry name" value="YceI"/>
    <property type="match status" value="1"/>
</dbReference>
<dbReference type="Proteomes" id="UP000198346">
    <property type="component" value="Unassembled WGS sequence"/>
</dbReference>
<dbReference type="EMBL" id="FZQA01000008">
    <property type="protein sequence ID" value="SNT75576.1"/>
    <property type="molecule type" value="Genomic_DNA"/>
</dbReference>
<protein>
    <submittedName>
        <fullName evidence="2">Polyisoprenoid-binding protein YceI</fullName>
    </submittedName>
</protein>
<dbReference type="Gene3D" id="2.40.128.110">
    <property type="entry name" value="Lipid/polyisoprenoid-binding, YceI-like"/>
    <property type="match status" value="1"/>
</dbReference>
<reference evidence="2 3" key="1">
    <citation type="submission" date="2017-07" db="EMBL/GenBank/DDBJ databases">
        <authorList>
            <person name="Sun Z.S."/>
            <person name="Albrecht U."/>
            <person name="Echele G."/>
            <person name="Lee C.C."/>
        </authorList>
    </citation>
    <scope>NUCLEOTIDE SEQUENCE [LARGE SCALE GENOMIC DNA]</scope>
    <source>
        <strain evidence="2 3">CGMCC 1.12710</strain>
    </source>
</reference>
<keyword evidence="3" id="KW-1185">Reference proteome</keyword>
<dbReference type="PANTHER" id="PTHR34406">
    <property type="entry name" value="PROTEIN YCEI"/>
    <property type="match status" value="1"/>
</dbReference>
<dbReference type="RefSeq" id="WP_089413238.1">
    <property type="nucleotide sequence ID" value="NZ_FZQA01000008.1"/>
</dbReference>
<evidence type="ECO:0000259" key="1">
    <source>
        <dbReference type="SMART" id="SM00867"/>
    </source>
</evidence>
<organism evidence="2 3">
    <name type="scientific">Amphiplicatus metriothermophilus</name>
    <dbReference type="NCBI Taxonomy" id="1519374"/>
    <lineage>
        <taxon>Bacteria</taxon>
        <taxon>Pseudomonadati</taxon>
        <taxon>Pseudomonadota</taxon>
        <taxon>Alphaproteobacteria</taxon>
        <taxon>Parvularculales</taxon>
        <taxon>Parvularculaceae</taxon>
        <taxon>Amphiplicatus</taxon>
    </lineage>
</organism>
<name>A0A239Q038_9PROT</name>
<feature type="domain" description="Lipid/polyisoprenoid-binding YceI-like" evidence="1">
    <location>
        <begin position="53"/>
        <end position="217"/>
    </location>
</feature>